<proteinExistence type="predicted"/>
<evidence type="ECO:0000313" key="1">
    <source>
        <dbReference type="EMBL" id="AJI58501.1"/>
    </source>
</evidence>
<dbReference type="EMBL" id="CP009694">
    <property type="protein sequence ID" value="AJI58501.1"/>
    <property type="molecule type" value="Genomic_DNA"/>
</dbReference>
<evidence type="ECO:0000313" key="2">
    <source>
        <dbReference type="Proteomes" id="UP000031874"/>
    </source>
</evidence>
<dbReference type="AlphaFoldDB" id="A0AAI8BGN5"/>
<dbReference type="Proteomes" id="UP000031874">
    <property type="component" value="Chromosome"/>
</dbReference>
<accession>A0AAI8BGN5</accession>
<reference evidence="1 2" key="1">
    <citation type="journal article" date="2015" name="Genome Announc.">
        <title>Genome sequencing of 18 francisella strains to aid in assay development and testing.</title>
        <authorList>
            <person name="Johnson S.L."/>
            <person name="Daligault H.E."/>
            <person name="Davenport K.W."/>
            <person name="Coyne S.R."/>
            <person name="Frey K.G."/>
            <person name="Koroleva G.I."/>
            <person name="Broomall S.M."/>
            <person name="Bishop-Lilly K.A."/>
            <person name="Bruce D.C."/>
            <person name="Chertkov O."/>
            <person name="Freitas T."/>
            <person name="Jaissle J."/>
            <person name="Ladner J.T."/>
            <person name="Rosenzweig C.N."/>
            <person name="Gibbons H.S."/>
            <person name="Palacios G.F."/>
            <person name="Redden C.L."/>
            <person name="Xu Y."/>
            <person name="Minogue T.D."/>
            <person name="Chain P.S."/>
        </authorList>
    </citation>
    <scope>NUCLEOTIDE SEQUENCE [LARGE SCALE GENOMIC DNA]</scope>
    <source>
        <strain evidence="1 2">LVS</strain>
    </source>
</reference>
<organism evidence="1 2">
    <name type="scientific">Francisella tularensis subsp. holarctica (strain LVS)</name>
    <dbReference type="NCBI Taxonomy" id="376619"/>
    <lineage>
        <taxon>Bacteria</taxon>
        <taxon>Pseudomonadati</taxon>
        <taxon>Pseudomonadota</taxon>
        <taxon>Gammaproteobacteria</taxon>
        <taxon>Thiotrichales</taxon>
        <taxon>Francisellaceae</taxon>
        <taxon>Francisella</taxon>
    </lineage>
</organism>
<gene>
    <name evidence="1" type="ORF">AW21_2139</name>
</gene>
<name>A0AAI8BGN5_FRATH</name>
<sequence length="41" mass="4825">MLVFQMSTIKTYSLYRNSDYSDSAKAFIELYKKADLLLRIS</sequence>
<protein>
    <submittedName>
        <fullName evidence="1">Uncharacterized protein</fullName>
    </submittedName>
</protein>